<sequence>MIRRQRPTFTSAELELQLAQITLDPSSSSAENFEALAPLIKSIQDTDSEQLYLRSLETFVEEKEREIEKICEGNYEDFVSSVSTLLSIRHGTVHLRRRIGELDGQMGDVGRALGEKKRALLEQKKVARNMDDAIDTLQTCLRLLDLVHRVGEMIREGKYWGALRSLEDLLHLPPPSISETPFYAHLLSSLPSLRLSIKDAVTASEKTWLFEVRESGANVGKLALEQMGQRIKKWRARREKEGGVRLARVGGALELVNNERVEFDALDNEESQIDFRPLYQCIHIYEALECKSELQRNYQQDRKTQATLILTSRLGTTPETLLQTLPTLMQELVGFFIIEAHVLETVPDFRSQTDVDELWNEMCHSMVEVMGEGLKGCQSPEVFLETKTNVLLFVQTLEGYGYNISELNGLLITLFERYSELLLGKFSTDFDQIVSEDDHQPMLVNDQEEFDQVSGVCWLAPGEAESLALQGFPQSMPFSQTYPMCCINIRNFVDQFYQFTDGVAQQHLDIDEVLRKSLDGLLTDNVSRQISKRLLGMSNLSQIAQIVVNLEHFVTACEELEGVLMNLRASQRGGPVKLSSRQAFAQALTVAENRINTIIASKLESFFELAEYNWLPARPQSTAAEPSTYVFEMITFLTAYVDSVLIGLNEAIKTRAYRSALGRINRWLMETLCGKEVTRFNEAALTSVLNDVSFIEAEIKRLEKPDLVSVFDEVKHTLNIVLSDAVSAYMEPSIRNMSYSAVKPMRLAIILTKLGKASAAIGGAHNMAKTDRRRREADEVARLAQPQTQTQTQTQK</sequence>
<gene>
    <name evidence="9" type="ORF">BCR39DRAFT_518357</name>
</gene>
<evidence type="ECO:0000256" key="6">
    <source>
        <dbReference type="SAM" id="MobiDB-lite"/>
    </source>
</evidence>
<dbReference type="Pfam" id="PF20651">
    <property type="entry name" value="EXOC6_Sec15_N"/>
    <property type="match status" value="1"/>
</dbReference>
<dbReference type="InterPro" id="IPR048359">
    <property type="entry name" value="EXOC6_Sec15_N"/>
</dbReference>
<accession>A0A1Y2BJ00</accession>
<dbReference type="Gene3D" id="1.10.357.30">
    <property type="entry name" value="Exocyst complex subunit Sec15 C-terminal domain, N-terminal subdomain"/>
    <property type="match status" value="1"/>
</dbReference>
<dbReference type="PIRSF" id="PIRSF025007">
    <property type="entry name" value="Sec15"/>
    <property type="match status" value="1"/>
</dbReference>
<feature type="region of interest" description="Disordered" evidence="6">
    <location>
        <begin position="765"/>
        <end position="796"/>
    </location>
</feature>
<dbReference type="STRING" id="71784.A0A1Y2BJ00"/>
<feature type="compositionally biased region" description="Low complexity" evidence="6">
    <location>
        <begin position="785"/>
        <end position="796"/>
    </location>
</feature>
<reference evidence="9 10" key="1">
    <citation type="submission" date="2016-07" db="EMBL/GenBank/DDBJ databases">
        <title>Pervasive Adenine N6-methylation of Active Genes in Fungi.</title>
        <authorList>
            <consortium name="DOE Joint Genome Institute"/>
            <person name="Mondo S.J."/>
            <person name="Dannebaum R.O."/>
            <person name="Kuo R.C."/>
            <person name="Labutti K."/>
            <person name="Haridas S."/>
            <person name="Kuo A."/>
            <person name="Salamov A."/>
            <person name="Ahrendt S.R."/>
            <person name="Lipzen A."/>
            <person name="Sullivan W."/>
            <person name="Andreopoulos W.B."/>
            <person name="Clum A."/>
            <person name="Lindquist E."/>
            <person name="Daum C."/>
            <person name="Ramamoorthy G.K."/>
            <person name="Gryganskyi A."/>
            <person name="Culley D."/>
            <person name="Magnuson J.K."/>
            <person name="James T.Y."/>
            <person name="O'Malley M.A."/>
            <person name="Stajich J.E."/>
            <person name="Spatafora J.W."/>
            <person name="Visel A."/>
            <person name="Grigoriev I.V."/>
        </authorList>
    </citation>
    <scope>NUCLEOTIDE SEQUENCE [LARGE SCALE GENOMIC DNA]</scope>
    <source>
        <strain evidence="9 10">68-887.2</strain>
    </source>
</reference>
<keyword evidence="10" id="KW-1185">Reference proteome</keyword>
<evidence type="ECO:0000256" key="5">
    <source>
        <dbReference type="PIRNR" id="PIRNR025007"/>
    </source>
</evidence>
<organism evidence="9 10">
    <name type="scientific">Naematelia encephala</name>
    <dbReference type="NCBI Taxonomy" id="71784"/>
    <lineage>
        <taxon>Eukaryota</taxon>
        <taxon>Fungi</taxon>
        <taxon>Dikarya</taxon>
        <taxon>Basidiomycota</taxon>
        <taxon>Agaricomycotina</taxon>
        <taxon>Tremellomycetes</taxon>
        <taxon>Tremellales</taxon>
        <taxon>Naemateliaceae</taxon>
        <taxon>Naematelia</taxon>
    </lineage>
</organism>
<dbReference type="FunCoup" id="A0A1Y2BJ00">
    <property type="interactions" value="286"/>
</dbReference>
<proteinExistence type="inferred from homology"/>
<comment type="caution">
    <text evidence="9">The sequence shown here is derived from an EMBL/GenBank/DDBJ whole genome shotgun (WGS) entry which is preliminary data.</text>
</comment>
<dbReference type="Proteomes" id="UP000193986">
    <property type="component" value="Unassembled WGS sequence"/>
</dbReference>
<dbReference type="OrthoDB" id="10267033at2759"/>
<evidence type="ECO:0000259" key="8">
    <source>
        <dbReference type="Pfam" id="PF20651"/>
    </source>
</evidence>
<comment type="similarity">
    <text evidence="1 5">Belongs to the SEC15 family.</text>
</comment>
<dbReference type="GO" id="GO:0006893">
    <property type="term" value="P:Golgi to plasma membrane transport"/>
    <property type="evidence" value="ECO:0007669"/>
    <property type="project" value="TreeGrafter"/>
</dbReference>
<protein>
    <recommendedName>
        <fullName evidence="5">Exocyst complex component SEC15</fullName>
    </recommendedName>
</protein>
<keyword evidence="2 5" id="KW-0813">Transport</keyword>
<evidence type="ECO:0000256" key="1">
    <source>
        <dbReference type="ARBA" id="ARBA00007944"/>
    </source>
</evidence>
<dbReference type="Pfam" id="PF04091">
    <property type="entry name" value="Sec15_C"/>
    <property type="match status" value="1"/>
</dbReference>
<dbReference type="GO" id="GO:0016020">
    <property type="term" value="C:membrane"/>
    <property type="evidence" value="ECO:0007669"/>
    <property type="project" value="TreeGrafter"/>
</dbReference>
<dbReference type="PANTHER" id="PTHR12702">
    <property type="entry name" value="SEC15"/>
    <property type="match status" value="1"/>
</dbReference>
<keyword evidence="4" id="KW-0175">Coiled coil</keyword>
<evidence type="ECO:0000256" key="2">
    <source>
        <dbReference type="ARBA" id="ARBA00022448"/>
    </source>
</evidence>
<evidence type="ECO:0000313" key="9">
    <source>
        <dbReference type="EMBL" id="ORY34075.1"/>
    </source>
</evidence>
<evidence type="ECO:0000256" key="4">
    <source>
        <dbReference type="ARBA" id="ARBA00023054"/>
    </source>
</evidence>
<keyword evidence="3 5" id="KW-0268">Exocytosis</keyword>
<dbReference type="GO" id="GO:0006886">
    <property type="term" value="P:intracellular protein transport"/>
    <property type="evidence" value="ECO:0007669"/>
    <property type="project" value="InterPro"/>
</dbReference>
<feature type="domain" description="Exocyst complex component EXOC6/Sec15 N-terminal" evidence="8">
    <location>
        <begin position="56"/>
        <end position="223"/>
    </location>
</feature>
<dbReference type="InterPro" id="IPR046361">
    <property type="entry name" value="EXOC6/Sec15_C"/>
</dbReference>
<evidence type="ECO:0000313" key="10">
    <source>
        <dbReference type="Proteomes" id="UP000193986"/>
    </source>
</evidence>
<dbReference type="GO" id="GO:0000145">
    <property type="term" value="C:exocyst"/>
    <property type="evidence" value="ECO:0007669"/>
    <property type="project" value="UniProtKB-UniRule"/>
</dbReference>
<dbReference type="InterPro" id="IPR042044">
    <property type="entry name" value="EXOC6PINT-1/Sec15/Tip20_C_dom2"/>
</dbReference>
<feature type="compositionally biased region" description="Basic and acidic residues" evidence="6">
    <location>
        <begin position="768"/>
        <end position="781"/>
    </location>
</feature>
<dbReference type="FunFam" id="1.10.357.30:FF:000004">
    <property type="entry name" value="Exocyst complex component SEC15"/>
    <property type="match status" value="1"/>
</dbReference>
<dbReference type="EMBL" id="MCFC01000004">
    <property type="protein sequence ID" value="ORY34075.1"/>
    <property type="molecule type" value="Genomic_DNA"/>
</dbReference>
<dbReference type="Gene3D" id="1.20.58.670">
    <property type="entry name" value="Dsl1p vesicle tethering complex, Tip20p subunit, domain D"/>
    <property type="match status" value="1"/>
</dbReference>
<dbReference type="PANTHER" id="PTHR12702:SF0">
    <property type="entry name" value="EXOCYST COMPLEX COMPONENT 6"/>
    <property type="match status" value="1"/>
</dbReference>
<comment type="function">
    <text evidence="5">Component of the exocyst complex involved in the docking of exocytic vesicles with fusion sites on the plasma membrane.</text>
</comment>
<dbReference type="AlphaFoldDB" id="A0A1Y2BJ00"/>
<dbReference type="GO" id="GO:0090522">
    <property type="term" value="P:vesicle tethering involved in exocytosis"/>
    <property type="evidence" value="ECO:0007669"/>
    <property type="project" value="UniProtKB-UniRule"/>
</dbReference>
<dbReference type="InterPro" id="IPR007225">
    <property type="entry name" value="EXOC6/Sec15"/>
</dbReference>
<dbReference type="InterPro" id="IPR042045">
    <property type="entry name" value="EXOC6/Sec15_C_dom1"/>
</dbReference>
<evidence type="ECO:0000256" key="3">
    <source>
        <dbReference type="ARBA" id="ARBA00022483"/>
    </source>
</evidence>
<evidence type="ECO:0000259" key="7">
    <source>
        <dbReference type="Pfam" id="PF04091"/>
    </source>
</evidence>
<name>A0A1Y2BJ00_9TREE</name>
<feature type="domain" description="Exocyst complex subunit EXOC6/Sec15 C-terminal" evidence="7">
    <location>
        <begin position="406"/>
        <end position="753"/>
    </location>
</feature>
<dbReference type="InParanoid" id="A0A1Y2BJ00"/>